<proteinExistence type="inferred from homology"/>
<dbReference type="PANTHER" id="PTHR11654">
    <property type="entry name" value="OLIGOPEPTIDE TRANSPORTER-RELATED"/>
    <property type="match status" value="1"/>
</dbReference>
<dbReference type="EMBL" id="MTKT01000605">
    <property type="protein sequence ID" value="OWM90039.1"/>
    <property type="molecule type" value="Genomic_DNA"/>
</dbReference>
<reference evidence="9" key="1">
    <citation type="journal article" date="2017" name="Plant J.">
        <title>The pomegranate (Punica granatum L.) genome and the genomics of punicalagin biosynthesis.</title>
        <authorList>
            <person name="Qin G."/>
            <person name="Xu C."/>
            <person name="Ming R."/>
            <person name="Tang H."/>
            <person name="Guyot R."/>
            <person name="Kramer E.M."/>
            <person name="Hu Y."/>
            <person name="Yi X."/>
            <person name="Qi Y."/>
            <person name="Xu X."/>
            <person name="Gao Z."/>
            <person name="Pan H."/>
            <person name="Jian J."/>
            <person name="Tian Y."/>
            <person name="Yue Z."/>
            <person name="Xu Y."/>
        </authorList>
    </citation>
    <scope>NUCLEOTIDE SEQUENCE [LARGE SCALE GENOMIC DNA]</scope>
    <source>
        <strain evidence="9">cv. Dabenzi</strain>
    </source>
</reference>
<feature type="transmembrane region" description="Helical" evidence="6">
    <location>
        <begin position="115"/>
        <end position="137"/>
    </location>
</feature>
<evidence type="ECO:0000256" key="1">
    <source>
        <dbReference type="ARBA" id="ARBA00004141"/>
    </source>
</evidence>
<feature type="transmembrane region" description="Helical" evidence="6">
    <location>
        <begin position="240"/>
        <end position="261"/>
    </location>
</feature>
<dbReference type="PROSITE" id="PS01022">
    <property type="entry name" value="PTR2_1"/>
    <property type="match status" value="1"/>
</dbReference>
<evidence type="ECO:0000313" key="9">
    <source>
        <dbReference type="Proteomes" id="UP000197138"/>
    </source>
</evidence>
<sequence>MDRSCVAPVTVDNGLIVDVAPPATKTKKPSKAGWSSAIFIICKSIGLSFFVVNRSRVAYRRSGWIEGVYGFNFCVFDGEVVEVAERFAHYGLVGNLIAYLIKELGQPMATAAQNVNIWVVVSSIFPVVGAFIADSYLGRFRTILISSVMYFLGMILMTFSVSIVPRHNRKAVLFTALYILAVGEGGTKPCVQTFAADRFDEDLPEEMAKSSLFNWCFMGIVVGATAGIFFVIYLKDNVGWTEGAPVLAAAVAIALAPGRFLDGL</sequence>
<dbReference type="InterPro" id="IPR036259">
    <property type="entry name" value="MFS_trans_sf"/>
</dbReference>
<dbReference type="InterPro" id="IPR000109">
    <property type="entry name" value="POT_fam"/>
</dbReference>
<feature type="domain" description="Major facilitator superfamily (MFS) profile" evidence="7">
    <location>
        <begin position="63"/>
        <end position="264"/>
    </location>
</feature>
<dbReference type="SUPFAM" id="SSF103473">
    <property type="entry name" value="MFS general substrate transporter"/>
    <property type="match status" value="1"/>
</dbReference>
<dbReference type="Proteomes" id="UP000197138">
    <property type="component" value="Unassembled WGS sequence"/>
</dbReference>
<evidence type="ECO:0000259" key="7">
    <source>
        <dbReference type="PROSITE" id="PS50850"/>
    </source>
</evidence>
<name>A0A218XZL2_PUNGR</name>
<evidence type="ECO:0000256" key="5">
    <source>
        <dbReference type="ARBA" id="ARBA00023136"/>
    </source>
</evidence>
<comment type="caution">
    <text evidence="8">The sequence shown here is derived from an EMBL/GenBank/DDBJ whole genome shotgun (WGS) entry which is preliminary data.</text>
</comment>
<evidence type="ECO:0000256" key="2">
    <source>
        <dbReference type="ARBA" id="ARBA00005982"/>
    </source>
</evidence>
<dbReference type="InterPro" id="IPR018456">
    <property type="entry name" value="PTR2_symporter_CS"/>
</dbReference>
<keyword evidence="5 6" id="KW-0472">Membrane</keyword>
<gene>
    <name evidence="8" type="ORF">CDL15_Pgr026952</name>
</gene>
<dbReference type="InterPro" id="IPR020846">
    <property type="entry name" value="MFS_dom"/>
</dbReference>
<evidence type="ECO:0000313" key="8">
    <source>
        <dbReference type="EMBL" id="OWM90039.1"/>
    </source>
</evidence>
<keyword evidence="3 6" id="KW-0812">Transmembrane</keyword>
<protein>
    <recommendedName>
        <fullName evidence="7">Major facilitator superfamily (MFS) profile domain-containing protein</fullName>
    </recommendedName>
</protein>
<keyword evidence="4 6" id="KW-1133">Transmembrane helix</keyword>
<comment type="similarity">
    <text evidence="2">Belongs to the major facilitator superfamily. Proton-dependent oligopeptide transporter (POT/PTR) (TC 2.A.17) family.</text>
</comment>
<dbReference type="Gene3D" id="1.20.1250.20">
    <property type="entry name" value="MFS general substrate transporter like domains"/>
    <property type="match status" value="1"/>
</dbReference>
<feature type="transmembrane region" description="Helical" evidence="6">
    <location>
        <begin position="212"/>
        <end position="234"/>
    </location>
</feature>
<dbReference type="GO" id="GO:0016020">
    <property type="term" value="C:membrane"/>
    <property type="evidence" value="ECO:0007669"/>
    <property type="project" value="UniProtKB-SubCell"/>
</dbReference>
<evidence type="ECO:0000256" key="6">
    <source>
        <dbReference type="SAM" id="Phobius"/>
    </source>
</evidence>
<evidence type="ECO:0000256" key="4">
    <source>
        <dbReference type="ARBA" id="ARBA00022989"/>
    </source>
</evidence>
<dbReference type="AlphaFoldDB" id="A0A218XZL2"/>
<organism evidence="8 9">
    <name type="scientific">Punica granatum</name>
    <name type="common">Pomegranate</name>
    <dbReference type="NCBI Taxonomy" id="22663"/>
    <lineage>
        <taxon>Eukaryota</taxon>
        <taxon>Viridiplantae</taxon>
        <taxon>Streptophyta</taxon>
        <taxon>Embryophyta</taxon>
        <taxon>Tracheophyta</taxon>
        <taxon>Spermatophyta</taxon>
        <taxon>Magnoliopsida</taxon>
        <taxon>eudicotyledons</taxon>
        <taxon>Gunneridae</taxon>
        <taxon>Pentapetalae</taxon>
        <taxon>rosids</taxon>
        <taxon>malvids</taxon>
        <taxon>Myrtales</taxon>
        <taxon>Lythraceae</taxon>
        <taxon>Punica</taxon>
    </lineage>
</organism>
<comment type="subcellular location">
    <subcellularLocation>
        <location evidence="1">Membrane</location>
        <topology evidence="1">Multi-pass membrane protein</topology>
    </subcellularLocation>
</comment>
<accession>A0A218XZL2</accession>
<dbReference type="Pfam" id="PF00854">
    <property type="entry name" value="PTR2"/>
    <property type="match status" value="1"/>
</dbReference>
<dbReference type="GO" id="GO:0006857">
    <property type="term" value="P:oligopeptide transport"/>
    <property type="evidence" value="ECO:0007669"/>
    <property type="project" value="InterPro"/>
</dbReference>
<feature type="transmembrane region" description="Helical" evidence="6">
    <location>
        <begin position="143"/>
        <end position="164"/>
    </location>
</feature>
<evidence type="ECO:0000256" key="3">
    <source>
        <dbReference type="ARBA" id="ARBA00022692"/>
    </source>
</evidence>
<dbReference type="GO" id="GO:0022857">
    <property type="term" value="F:transmembrane transporter activity"/>
    <property type="evidence" value="ECO:0007669"/>
    <property type="project" value="InterPro"/>
</dbReference>
<feature type="transmembrane region" description="Helical" evidence="6">
    <location>
        <begin position="32"/>
        <end position="52"/>
    </location>
</feature>
<dbReference type="PROSITE" id="PS50850">
    <property type="entry name" value="MFS"/>
    <property type="match status" value="1"/>
</dbReference>